<dbReference type="InterPro" id="IPR051470">
    <property type="entry name" value="Thiol:disulfide_interchange"/>
</dbReference>
<evidence type="ECO:0000313" key="4">
    <source>
        <dbReference type="Proteomes" id="UP000298234"/>
    </source>
</evidence>
<accession>A0AAX2RQY5</accession>
<dbReference type="Gene3D" id="3.40.30.10">
    <property type="entry name" value="Glutaredoxin"/>
    <property type="match status" value="1"/>
</dbReference>
<dbReference type="AlphaFoldDB" id="A0AAX2RQY5"/>
<dbReference type="PANTHER" id="PTHR35272">
    <property type="entry name" value="THIOL:DISULFIDE INTERCHANGE PROTEIN DSBC-RELATED"/>
    <property type="match status" value="1"/>
</dbReference>
<dbReference type="RefSeq" id="WP_134256216.1">
    <property type="nucleotide sequence ID" value="NZ_SNSG01000013.1"/>
</dbReference>
<feature type="transmembrane region" description="Helical" evidence="1">
    <location>
        <begin position="119"/>
        <end position="136"/>
    </location>
</feature>
<comment type="caution">
    <text evidence="3">The sequence shown here is derived from an EMBL/GenBank/DDBJ whole genome shotgun (WGS) entry which is preliminary data.</text>
</comment>
<organism evidence="3 4">
    <name type="scientific">Burkholderia cepacia</name>
    <name type="common">Pseudomonas cepacia</name>
    <dbReference type="NCBI Taxonomy" id="292"/>
    <lineage>
        <taxon>Bacteria</taxon>
        <taxon>Pseudomonadati</taxon>
        <taxon>Pseudomonadota</taxon>
        <taxon>Betaproteobacteria</taxon>
        <taxon>Burkholderiales</taxon>
        <taxon>Burkholderiaceae</taxon>
        <taxon>Burkholderia</taxon>
        <taxon>Burkholderia cepacia complex</taxon>
    </lineage>
</organism>
<keyword evidence="1" id="KW-0472">Membrane</keyword>
<dbReference type="Proteomes" id="UP000298234">
    <property type="component" value="Unassembled WGS sequence"/>
</dbReference>
<evidence type="ECO:0000256" key="1">
    <source>
        <dbReference type="SAM" id="Phobius"/>
    </source>
</evidence>
<feature type="domain" description="Thioredoxin-like fold" evidence="2">
    <location>
        <begin position="218"/>
        <end position="339"/>
    </location>
</feature>
<gene>
    <name evidence="3" type="ORF">E3D37_16005</name>
</gene>
<keyword evidence="1" id="KW-1133">Transmembrane helix</keyword>
<dbReference type="Pfam" id="PF13098">
    <property type="entry name" value="Thioredoxin_2"/>
    <property type="match status" value="1"/>
</dbReference>
<reference evidence="3 4" key="1">
    <citation type="submission" date="2019-03" db="EMBL/GenBank/DDBJ databases">
        <title>Burkholderia cepacia outbreak.</title>
        <authorList>
            <person name="Farzana R."/>
            <person name="Walsh T.R."/>
        </authorList>
    </citation>
    <scope>NUCLEOTIDE SEQUENCE [LARGE SCALE GENOMIC DNA]</scope>
    <source>
        <strain evidence="4">d13</strain>
    </source>
</reference>
<dbReference type="InterPro" id="IPR036249">
    <property type="entry name" value="Thioredoxin-like_sf"/>
</dbReference>
<dbReference type="SUPFAM" id="SSF52833">
    <property type="entry name" value="Thioredoxin-like"/>
    <property type="match status" value="1"/>
</dbReference>
<evidence type="ECO:0000313" key="3">
    <source>
        <dbReference type="EMBL" id="TEU47507.1"/>
    </source>
</evidence>
<dbReference type="PANTHER" id="PTHR35272:SF3">
    <property type="entry name" value="THIOL:DISULFIDE INTERCHANGE PROTEIN DSBC"/>
    <property type="match status" value="1"/>
</dbReference>
<dbReference type="InterPro" id="IPR012336">
    <property type="entry name" value="Thioredoxin-like_fold"/>
</dbReference>
<evidence type="ECO:0000259" key="2">
    <source>
        <dbReference type="Pfam" id="PF13098"/>
    </source>
</evidence>
<keyword evidence="1" id="KW-0812">Transmembrane</keyword>
<protein>
    <recommendedName>
        <fullName evidence="2">Thioredoxin-like fold domain-containing protein</fullName>
    </recommendedName>
</protein>
<dbReference type="EMBL" id="SNSQ01000016">
    <property type="protein sequence ID" value="TEU47507.1"/>
    <property type="molecule type" value="Genomic_DNA"/>
</dbReference>
<name>A0AAX2RQY5_BURCE</name>
<proteinExistence type="predicted"/>
<sequence>MSPNPLDRCKSAWRALAAGVADGPTDRVYTRGNVLVFEFYLTGATGLPAYVDLNALLTGVGGFRIAEREGAWELLYADAGLNGDRIERFDSRESAAAARDLAITCFQRALTRKVRRRRAATMLAVVVAGLLFLPLGHRQTGGGNVAAAASMKPAEAPGGLSLATMPPTSQPENLPAPSAEAMLSEFAGDATSAQVQVDLKQVKAMRGFDGGGKGAEIWVLVDPQCEYCKALEKELANGIKDDKLNVHYVPVPIKGGQSGVLTAEVLCNESPLQAWGDAMFTGTVHTDISNKEKLAVCANDTMNNLKTFINLKMKGTPTIVAANGMSVMGAMPLDKLIAWAKSNS</sequence>